<comment type="caution">
    <text evidence="9">The sequence shown here is derived from an EMBL/GenBank/DDBJ whole genome shotgun (WGS) entry which is preliminary data.</text>
</comment>
<dbReference type="EC" id="3.5.1.19" evidence="6"/>
<dbReference type="EMBL" id="JAVRBG010000006">
    <property type="protein sequence ID" value="MDT0294453.1"/>
    <property type="molecule type" value="Genomic_DNA"/>
</dbReference>
<keyword evidence="10" id="KW-1185">Reference proteome</keyword>
<dbReference type="InterPro" id="IPR000868">
    <property type="entry name" value="Isochorismatase-like_dom"/>
</dbReference>
<keyword evidence="4 9" id="KW-0378">Hydrolase</keyword>
<keyword evidence="3" id="KW-0479">Metal-binding</keyword>
<dbReference type="NCBIfam" id="NF008623">
    <property type="entry name" value="PRK11609.1"/>
    <property type="match status" value="1"/>
</dbReference>
<gene>
    <name evidence="9" type="primary">pncA</name>
    <name evidence="9" type="ORF">RLT85_07385</name>
</gene>
<dbReference type="Proteomes" id="UP001182991">
    <property type="component" value="Unassembled WGS sequence"/>
</dbReference>
<evidence type="ECO:0000256" key="5">
    <source>
        <dbReference type="ARBA" id="ARBA00037900"/>
    </source>
</evidence>
<evidence type="ECO:0000256" key="4">
    <source>
        <dbReference type="ARBA" id="ARBA00022801"/>
    </source>
</evidence>
<dbReference type="PANTHER" id="PTHR11080:SF2">
    <property type="entry name" value="LD05707P"/>
    <property type="match status" value="1"/>
</dbReference>
<accession>A0ABU2KIB0</accession>
<evidence type="ECO:0000256" key="3">
    <source>
        <dbReference type="ARBA" id="ARBA00022723"/>
    </source>
</evidence>
<dbReference type="Pfam" id="PF00857">
    <property type="entry name" value="Isochorismatase"/>
    <property type="match status" value="1"/>
</dbReference>
<sequence length="203" mass="22609">MKALLLIDIQNDFMPSGSLAVPKGDKIVAAANAVQPHFDLVIASQDWHPPSHVSFAKNHLGKKEFEIIQLEGIEQTLWPAHCAQNTTGAEFHPDLHTQKVETIFRKGTNPALDSYSAFYDNAHQKSTGLAGYLKEKGITKLFFTGLAADICVYFSIKDALAEGFECVVFEDAVRALDEETYQKQRKELKEQGVNYCTTADFLK</sequence>
<evidence type="ECO:0000259" key="8">
    <source>
        <dbReference type="Pfam" id="PF00857"/>
    </source>
</evidence>
<organism evidence="9 10">
    <name type="scientific">Mesonia ostreae</name>
    <dbReference type="NCBI Taxonomy" id="861110"/>
    <lineage>
        <taxon>Bacteria</taxon>
        <taxon>Pseudomonadati</taxon>
        <taxon>Bacteroidota</taxon>
        <taxon>Flavobacteriia</taxon>
        <taxon>Flavobacteriales</taxon>
        <taxon>Flavobacteriaceae</taxon>
        <taxon>Mesonia</taxon>
    </lineage>
</organism>
<evidence type="ECO:0000313" key="9">
    <source>
        <dbReference type="EMBL" id="MDT0294453.1"/>
    </source>
</evidence>
<dbReference type="InterPro" id="IPR036380">
    <property type="entry name" value="Isochorismatase-like_sf"/>
</dbReference>
<evidence type="ECO:0000256" key="2">
    <source>
        <dbReference type="ARBA" id="ARBA00022642"/>
    </source>
</evidence>
<dbReference type="InterPro" id="IPR052347">
    <property type="entry name" value="Isochorismatase_Nicotinamidase"/>
</dbReference>
<dbReference type="GO" id="GO:0008936">
    <property type="term" value="F:nicotinamidase activity"/>
    <property type="evidence" value="ECO:0007669"/>
    <property type="project" value="UniProtKB-EC"/>
</dbReference>
<dbReference type="RefSeq" id="WP_311401388.1">
    <property type="nucleotide sequence ID" value="NZ_JAVRBG010000006.1"/>
</dbReference>
<name>A0ABU2KIB0_9FLAO</name>
<comment type="similarity">
    <text evidence="1">Belongs to the isochorismatase family.</text>
</comment>
<evidence type="ECO:0000256" key="1">
    <source>
        <dbReference type="ARBA" id="ARBA00006336"/>
    </source>
</evidence>
<dbReference type="Gene3D" id="3.40.50.850">
    <property type="entry name" value="Isochorismatase-like"/>
    <property type="match status" value="1"/>
</dbReference>
<reference evidence="10" key="1">
    <citation type="submission" date="2023-07" db="EMBL/GenBank/DDBJ databases">
        <title>Isolating and identifying novel microbial strains from the Mariana Trench.</title>
        <authorList>
            <person name="Fu H."/>
        </authorList>
    </citation>
    <scope>NUCLEOTIDE SEQUENCE [LARGE SCALE GENOMIC DNA]</scope>
    <source>
        <strain evidence="10">T-y2</strain>
    </source>
</reference>
<protein>
    <recommendedName>
        <fullName evidence="6">nicotinamidase</fullName>
        <ecNumber evidence="6">3.5.1.19</ecNumber>
    </recommendedName>
    <alternativeName>
        <fullName evidence="7">Nicotinamide deamidase</fullName>
    </alternativeName>
</protein>
<evidence type="ECO:0000313" key="10">
    <source>
        <dbReference type="Proteomes" id="UP001182991"/>
    </source>
</evidence>
<feature type="domain" description="Isochorismatase-like" evidence="8">
    <location>
        <begin position="3"/>
        <end position="200"/>
    </location>
</feature>
<evidence type="ECO:0000256" key="7">
    <source>
        <dbReference type="ARBA" id="ARBA00043224"/>
    </source>
</evidence>
<evidence type="ECO:0000256" key="6">
    <source>
        <dbReference type="ARBA" id="ARBA00039017"/>
    </source>
</evidence>
<dbReference type="CDD" id="cd01011">
    <property type="entry name" value="nicotinamidase"/>
    <property type="match status" value="1"/>
</dbReference>
<dbReference type="SUPFAM" id="SSF52499">
    <property type="entry name" value="Isochorismatase-like hydrolases"/>
    <property type="match status" value="1"/>
</dbReference>
<proteinExistence type="inferred from homology"/>
<keyword evidence="2" id="KW-0662">Pyridine nucleotide biosynthesis</keyword>
<dbReference type="PANTHER" id="PTHR11080">
    <property type="entry name" value="PYRAZINAMIDASE/NICOTINAMIDASE"/>
    <property type="match status" value="1"/>
</dbReference>
<comment type="pathway">
    <text evidence="5">Cofactor biosynthesis; nicotinate biosynthesis; nicotinate from nicotinamide: step 1/1.</text>
</comment>